<gene>
    <name evidence="8" type="ORF">DW250_04940</name>
</gene>
<dbReference type="Pfam" id="PF07495">
    <property type="entry name" value="Y_Y_Y"/>
    <property type="match status" value="1"/>
</dbReference>
<dbReference type="SMART" id="SM00342">
    <property type="entry name" value="HTH_ARAC"/>
    <property type="match status" value="1"/>
</dbReference>
<dbReference type="Proteomes" id="UP000286501">
    <property type="component" value="Unassembled WGS sequence"/>
</dbReference>
<keyword evidence="2" id="KW-0805">Transcription regulation</keyword>
<evidence type="ECO:0000256" key="4">
    <source>
        <dbReference type="ARBA" id="ARBA00023163"/>
    </source>
</evidence>
<dbReference type="GO" id="GO:0000155">
    <property type="term" value="F:phosphorelay sensor kinase activity"/>
    <property type="evidence" value="ECO:0007669"/>
    <property type="project" value="TreeGrafter"/>
</dbReference>
<keyword evidence="1" id="KW-0597">Phosphoprotein</keyword>
<evidence type="ECO:0000313" key="9">
    <source>
        <dbReference type="Proteomes" id="UP000286501"/>
    </source>
</evidence>
<dbReference type="InterPro" id="IPR011123">
    <property type="entry name" value="Y_Y_Y"/>
</dbReference>
<evidence type="ECO:0000256" key="3">
    <source>
        <dbReference type="ARBA" id="ARBA00023125"/>
    </source>
</evidence>
<dbReference type="EMBL" id="QRIN01000015">
    <property type="protein sequence ID" value="RHG67161.1"/>
    <property type="molecule type" value="Genomic_DNA"/>
</dbReference>
<feature type="region of interest" description="Disordered" evidence="5">
    <location>
        <begin position="819"/>
        <end position="852"/>
    </location>
</feature>
<feature type="transmembrane region" description="Helical" evidence="6">
    <location>
        <begin position="734"/>
        <end position="753"/>
    </location>
</feature>
<name>A0A3R6IH33_9BACT</name>
<dbReference type="InterPro" id="IPR011110">
    <property type="entry name" value="Reg_prop"/>
</dbReference>
<comment type="caution">
    <text evidence="8">The sequence shown here is derived from an EMBL/GenBank/DDBJ whole genome shotgun (WGS) entry which is preliminary data.</text>
</comment>
<keyword evidence="6" id="KW-0472">Membrane</keyword>
<dbReference type="Pfam" id="PF12833">
    <property type="entry name" value="HTH_18"/>
    <property type="match status" value="1"/>
</dbReference>
<sequence>MCKFAHMKKSIKPIYRISMAIAMLFISLAIHAQRFVNTSLEGAQAVCAITQDSDGMIWLGTDNGLYSYDGYHGYRHFQEHTFSNTRVNALGFEGRMLYLATGNGILKFDTQSYQYAETPAMKAFADETKRRQLKELRVLDMKGGKTDFGGDVYALLSTPRGLLVGSLAGLHLGGRLIPLRAGEQPLVNALAYDAKRRCYWIGTEGALYCADLQLRNFSQIPALNGNSIKCLSTDAAGNLYIGTDNGLYQMALSNAITHYIHDSRDDASIPNNIVWACFVDKWQNVWVGTDNGLSRLTTHTYYRYVSLDKITMSGEGNCLHAMLQTRNGEWWMGGTNGLIHFTRNAEGYQNVEWYKQNSSAFPLSHNRVRKIYEDHDGDVWICTDHGINFYDRSSRQMRNFVVYDKSGKYSTAWAYDILQDKKGRIWMGSYQGGVFVMDKAALLSGKTIADWHYSDKGKNALSGLHVGQMVMDGKGRIWVSTYTRLDCINPNDMKVVQVANSDVVNYLMADSKGNIWMGDNSSVTCYYAAGSVLGNSFSSKTWQIGGKVSTMCDVEGKIWVVSGNECCVINPEGESQRFMIPSVVPLNICYSRQTHEVMMGGNDGYVAISSDVVQKPKQFTRLMLAGIIVNGEAREERGEILKLKSDENNFTLQLTDLPFADHPSAVYAYRLEGSDHDWHYLNSGNIDITYNGLSYGDYHLTVHAVDGEGKIAAEVYSLDISVLPPWYLSWWCKLFYITALIVFVAWLVSWYFLRKELADAQKQKTEVLEQVQMRMDFFNRLTEDLKAAVAHHSFDEVTALMVRYLNVKIPEVSSAVATGLSASPESEPESSSSEPVPARSESSEEEKKMVDVSELDAADKRLLEEINEAIEKHMIDSDFNVSMLQDVIGIGGKQLYRKTKAITGRTPVEYIREMRMNRAAELLSQGKFSVSEVMYTVGFSNSSYFSKCFSKEYGMTPTEYMKVKR</sequence>
<dbReference type="PANTHER" id="PTHR43547">
    <property type="entry name" value="TWO-COMPONENT HISTIDINE KINASE"/>
    <property type="match status" value="1"/>
</dbReference>
<dbReference type="InterPro" id="IPR009057">
    <property type="entry name" value="Homeodomain-like_sf"/>
</dbReference>
<protein>
    <submittedName>
        <fullName evidence="8">Helix-turn-helix domain-containing protein</fullName>
    </submittedName>
</protein>
<evidence type="ECO:0000256" key="5">
    <source>
        <dbReference type="SAM" id="MobiDB-lite"/>
    </source>
</evidence>
<dbReference type="GO" id="GO:0043565">
    <property type="term" value="F:sequence-specific DNA binding"/>
    <property type="evidence" value="ECO:0007669"/>
    <property type="project" value="InterPro"/>
</dbReference>
<evidence type="ECO:0000313" key="8">
    <source>
        <dbReference type="EMBL" id="RHG67161.1"/>
    </source>
</evidence>
<dbReference type="Pfam" id="PF07494">
    <property type="entry name" value="Reg_prop"/>
    <property type="match status" value="4"/>
</dbReference>
<feature type="compositionally biased region" description="Basic and acidic residues" evidence="5">
    <location>
        <begin position="841"/>
        <end position="852"/>
    </location>
</feature>
<dbReference type="SUPFAM" id="SSF63829">
    <property type="entry name" value="Calcium-dependent phosphotriesterase"/>
    <property type="match status" value="2"/>
</dbReference>
<evidence type="ECO:0000256" key="6">
    <source>
        <dbReference type="SAM" id="Phobius"/>
    </source>
</evidence>
<dbReference type="InterPro" id="IPR018060">
    <property type="entry name" value="HTH_AraC"/>
</dbReference>
<accession>A0A3R6IH33</accession>
<organism evidence="8 9">
    <name type="scientific">Segatella copri</name>
    <dbReference type="NCBI Taxonomy" id="165179"/>
    <lineage>
        <taxon>Bacteria</taxon>
        <taxon>Pseudomonadati</taxon>
        <taxon>Bacteroidota</taxon>
        <taxon>Bacteroidia</taxon>
        <taxon>Bacteroidales</taxon>
        <taxon>Prevotellaceae</taxon>
        <taxon>Segatella</taxon>
    </lineage>
</organism>
<feature type="compositionally biased region" description="Low complexity" evidence="5">
    <location>
        <begin position="821"/>
        <end position="840"/>
    </location>
</feature>
<evidence type="ECO:0000256" key="2">
    <source>
        <dbReference type="ARBA" id="ARBA00023015"/>
    </source>
</evidence>
<proteinExistence type="predicted"/>
<keyword evidence="6" id="KW-1133">Transmembrane helix</keyword>
<dbReference type="PRINTS" id="PR00032">
    <property type="entry name" value="HTHARAC"/>
</dbReference>
<keyword evidence="6" id="KW-0812">Transmembrane</keyword>
<dbReference type="PROSITE" id="PS01124">
    <property type="entry name" value="HTH_ARAC_FAMILY_2"/>
    <property type="match status" value="1"/>
</dbReference>
<dbReference type="InterPro" id="IPR013783">
    <property type="entry name" value="Ig-like_fold"/>
</dbReference>
<dbReference type="InterPro" id="IPR020449">
    <property type="entry name" value="Tscrpt_reg_AraC-type_HTH"/>
</dbReference>
<dbReference type="AlphaFoldDB" id="A0A3R6IH33"/>
<dbReference type="InterPro" id="IPR015943">
    <property type="entry name" value="WD40/YVTN_repeat-like_dom_sf"/>
</dbReference>
<dbReference type="GO" id="GO:0003700">
    <property type="term" value="F:DNA-binding transcription factor activity"/>
    <property type="evidence" value="ECO:0007669"/>
    <property type="project" value="InterPro"/>
</dbReference>
<dbReference type="Gene3D" id="2.60.40.10">
    <property type="entry name" value="Immunoglobulins"/>
    <property type="match status" value="1"/>
</dbReference>
<dbReference type="SUPFAM" id="SSF46689">
    <property type="entry name" value="Homeodomain-like"/>
    <property type="match status" value="1"/>
</dbReference>
<evidence type="ECO:0000256" key="1">
    <source>
        <dbReference type="ARBA" id="ARBA00022553"/>
    </source>
</evidence>
<keyword evidence="3" id="KW-0238">DNA-binding</keyword>
<keyword evidence="4" id="KW-0804">Transcription</keyword>
<feature type="domain" description="HTH araC/xylS-type" evidence="7">
    <location>
        <begin position="864"/>
        <end position="963"/>
    </location>
</feature>
<dbReference type="SUPFAM" id="SSF63825">
    <property type="entry name" value="YWTD domain"/>
    <property type="match status" value="1"/>
</dbReference>
<evidence type="ECO:0000259" key="7">
    <source>
        <dbReference type="PROSITE" id="PS01124"/>
    </source>
</evidence>
<dbReference type="PANTHER" id="PTHR43547:SF2">
    <property type="entry name" value="HYBRID SIGNAL TRANSDUCTION HISTIDINE KINASE C"/>
    <property type="match status" value="1"/>
</dbReference>
<dbReference type="Gene3D" id="2.130.10.10">
    <property type="entry name" value="YVTN repeat-like/Quinoprotein amine dehydrogenase"/>
    <property type="match status" value="2"/>
</dbReference>
<reference evidence="8 9" key="1">
    <citation type="submission" date="2018-08" db="EMBL/GenBank/DDBJ databases">
        <title>A genome reference for cultivated species of the human gut microbiota.</title>
        <authorList>
            <person name="Zou Y."/>
            <person name="Xue W."/>
            <person name="Luo G."/>
        </authorList>
    </citation>
    <scope>NUCLEOTIDE SEQUENCE [LARGE SCALE GENOMIC DNA]</scope>
    <source>
        <strain evidence="8 9">AM22-1</strain>
    </source>
</reference>
<dbReference type="Gene3D" id="1.10.10.60">
    <property type="entry name" value="Homeodomain-like"/>
    <property type="match status" value="2"/>
</dbReference>